<dbReference type="InterPro" id="IPR057475">
    <property type="entry name" value="CUT_C"/>
</dbReference>
<keyword evidence="4" id="KW-1185">Reference proteome</keyword>
<evidence type="ECO:0000259" key="2">
    <source>
        <dbReference type="PROSITE" id="PS51034"/>
    </source>
</evidence>
<name>A0ABD2KIA2_HETSC</name>
<dbReference type="EMBL" id="JBICCN010000023">
    <property type="protein sequence ID" value="KAL3102568.1"/>
    <property type="molecule type" value="Genomic_DNA"/>
</dbReference>
<evidence type="ECO:0000313" key="3">
    <source>
        <dbReference type="EMBL" id="KAL3102568.1"/>
    </source>
</evidence>
<sequence>MTVHSCFADDGNGDKVQLIDEKGCARDKYLLQNLEYVSDLMVGKEAHVYKYADRQNIYFDCKISLSVKEPFCEFCPVPNCADPPRRKHYNFINRKRKLTKRHLEEEEKSD</sequence>
<dbReference type="PROSITE" id="PS51034">
    <property type="entry name" value="ZP_2"/>
    <property type="match status" value="1"/>
</dbReference>
<accession>A0ABD2KIA2</accession>
<dbReference type="InterPro" id="IPR001507">
    <property type="entry name" value="ZP_dom"/>
</dbReference>
<dbReference type="AlphaFoldDB" id="A0ABD2KIA2"/>
<keyword evidence="1" id="KW-0732">Signal</keyword>
<protein>
    <recommendedName>
        <fullName evidence="2">ZP domain-containing protein</fullName>
    </recommendedName>
</protein>
<gene>
    <name evidence="3" type="ORF">niasHS_000896</name>
</gene>
<feature type="domain" description="ZP" evidence="2">
    <location>
        <begin position="1"/>
        <end position="82"/>
    </location>
</feature>
<organism evidence="3 4">
    <name type="scientific">Heterodera schachtii</name>
    <name type="common">Sugarbeet cyst nematode worm</name>
    <name type="synonym">Tylenchus schachtii</name>
    <dbReference type="NCBI Taxonomy" id="97005"/>
    <lineage>
        <taxon>Eukaryota</taxon>
        <taxon>Metazoa</taxon>
        <taxon>Ecdysozoa</taxon>
        <taxon>Nematoda</taxon>
        <taxon>Chromadorea</taxon>
        <taxon>Rhabditida</taxon>
        <taxon>Tylenchina</taxon>
        <taxon>Tylenchomorpha</taxon>
        <taxon>Tylenchoidea</taxon>
        <taxon>Heteroderidae</taxon>
        <taxon>Heteroderinae</taxon>
        <taxon>Heterodera</taxon>
    </lineage>
</organism>
<proteinExistence type="predicted"/>
<reference evidence="3 4" key="1">
    <citation type="submission" date="2024-10" db="EMBL/GenBank/DDBJ databases">
        <authorList>
            <person name="Kim D."/>
        </authorList>
    </citation>
    <scope>NUCLEOTIDE SEQUENCE [LARGE SCALE GENOMIC DNA]</scope>
    <source>
        <strain evidence="3">Taebaek</strain>
    </source>
</reference>
<dbReference type="InterPro" id="IPR051962">
    <property type="entry name" value="Cuticlin"/>
</dbReference>
<dbReference type="Pfam" id="PF25301">
    <property type="entry name" value="CUT_C"/>
    <property type="match status" value="1"/>
</dbReference>
<evidence type="ECO:0000313" key="4">
    <source>
        <dbReference type="Proteomes" id="UP001620645"/>
    </source>
</evidence>
<evidence type="ECO:0000256" key="1">
    <source>
        <dbReference type="ARBA" id="ARBA00022729"/>
    </source>
</evidence>
<comment type="caution">
    <text evidence="3">The sequence shown here is derived from an EMBL/GenBank/DDBJ whole genome shotgun (WGS) entry which is preliminary data.</text>
</comment>
<dbReference type="PANTHER" id="PTHR22907">
    <property type="entry name" value="GH04558P"/>
    <property type="match status" value="1"/>
</dbReference>
<dbReference type="PANTHER" id="PTHR22907:SF11">
    <property type="entry name" value="CUTICLIN-5"/>
    <property type="match status" value="1"/>
</dbReference>
<dbReference type="Proteomes" id="UP001620645">
    <property type="component" value="Unassembled WGS sequence"/>
</dbReference>